<dbReference type="Pfam" id="PF13472">
    <property type="entry name" value="Lipase_GDSL_2"/>
    <property type="match status" value="1"/>
</dbReference>
<dbReference type="Gene3D" id="2.60.120.430">
    <property type="entry name" value="Galactose-binding lectin"/>
    <property type="match status" value="1"/>
</dbReference>
<reference evidence="4" key="1">
    <citation type="submission" date="2020-10" db="EMBL/GenBank/DDBJ databases">
        <authorList>
            <person name="Lu T."/>
            <person name="Wang Q."/>
            <person name="Han X."/>
        </authorList>
    </citation>
    <scope>NUCLEOTIDE SEQUENCE</scope>
    <source>
        <strain evidence="4">WQ 366</strain>
    </source>
</reference>
<evidence type="ECO:0000256" key="1">
    <source>
        <dbReference type="ARBA" id="ARBA00008668"/>
    </source>
</evidence>
<dbReference type="Gene3D" id="3.40.50.1110">
    <property type="entry name" value="SGNH hydrolase"/>
    <property type="match status" value="1"/>
</dbReference>
<dbReference type="CDD" id="cd01821">
    <property type="entry name" value="Rhamnogalacturan_acetylesterase_like"/>
    <property type="match status" value="1"/>
</dbReference>
<dbReference type="SUPFAM" id="SSF49785">
    <property type="entry name" value="Galactose-binding domain-like"/>
    <property type="match status" value="1"/>
</dbReference>
<evidence type="ECO:0000256" key="2">
    <source>
        <dbReference type="ARBA" id="ARBA00022801"/>
    </source>
</evidence>
<proteinExistence type="inferred from homology"/>
<feature type="domain" description="SGNH hydrolase-type esterase" evidence="3">
    <location>
        <begin position="192"/>
        <end position="348"/>
    </location>
</feature>
<evidence type="ECO:0000259" key="3">
    <source>
        <dbReference type="Pfam" id="PF13472"/>
    </source>
</evidence>
<evidence type="ECO:0000313" key="5">
    <source>
        <dbReference type="Proteomes" id="UP001165302"/>
    </source>
</evidence>
<protein>
    <submittedName>
        <fullName evidence="4">Rhamnogalacturonan acetylesterase</fullName>
    </submittedName>
</protein>
<accession>A0ABS7Z4E2</accession>
<dbReference type="InterPro" id="IPR008979">
    <property type="entry name" value="Galactose-bd-like_sf"/>
</dbReference>
<dbReference type="InterPro" id="IPR036514">
    <property type="entry name" value="SGNH_hydro_sf"/>
</dbReference>
<dbReference type="PANTHER" id="PTHR43695">
    <property type="entry name" value="PUTATIVE (AFU_ORTHOLOGUE AFUA_2G17250)-RELATED"/>
    <property type="match status" value="1"/>
</dbReference>
<dbReference type="InterPro" id="IPR037459">
    <property type="entry name" value="RhgT-like"/>
</dbReference>
<dbReference type="InterPro" id="IPR013830">
    <property type="entry name" value="SGNH_hydro"/>
</dbReference>
<name>A0ABS7Z4E2_9SPHI</name>
<dbReference type="EMBL" id="JADEYP010000002">
    <property type="protein sequence ID" value="MCA5003834.1"/>
    <property type="molecule type" value="Genomic_DNA"/>
</dbReference>
<comment type="similarity">
    <text evidence="1">Belongs to the 'GDSL' lipolytic enzyme family.</text>
</comment>
<gene>
    <name evidence="4" type="ORF">IPZ78_01565</name>
</gene>
<dbReference type="SUPFAM" id="SSF52266">
    <property type="entry name" value="SGNH hydrolase"/>
    <property type="match status" value="1"/>
</dbReference>
<evidence type="ECO:0000313" key="4">
    <source>
        <dbReference type="EMBL" id="MCA5003834.1"/>
    </source>
</evidence>
<dbReference type="RefSeq" id="WP_225551171.1">
    <property type="nucleotide sequence ID" value="NZ_JADEYP010000002.1"/>
</dbReference>
<sequence length="436" mass="49609">MLTRTLSVLFLTANLSLVLGQSKQIFEFTGQDTKSVSVHKMNENIKYENQGFGIDLNTDKNVQIVKHSRNSSLYSNKPFYFSADVEEGNYKVTIHYRGLKDKTIFSTVRAESRRWLVDRVEIPKNKKVQKSFIVHIKDRKIDENNVVRLKTPREIEKLDWDNKLTLEFQGENNIESITIESIEKVTTLFLAGNSTVVNQEHEPWASWGQMIPRYFDQGIAVANHAESGLALSSFLSSNRLDKILAVAKPGDYLFIEFGHNDQKEKGDKSGAYNGYTERLRLFVNKFRAIGGYPLIVTSTERRSFDKDGNLNFTLGEYPAAARKVAEEMNVPLIDLNTMTREFYQALGVENSKNALVHYPANTFPDQSQALADNTHFNTYGAGQIAKMILKGIIDLDLPIRKNIINYKKYSPKTPDDFTAWDWPLSVLSSELKPDGN</sequence>
<comment type="caution">
    <text evidence="4">The sequence shown here is derived from an EMBL/GenBank/DDBJ whole genome shotgun (WGS) entry which is preliminary data.</text>
</comment>
<keyword evidence="2" id="KW-0378">Hydrolase</keyword>
<keyword evidence="5" id="KW-1185">Reference proteome</keyword>
<dbReference type="PANTHER" id="PTHR43695:SF1">
    <property type="entry name" value="RHAMNOGALACTURONAN ACETYLESTERASE"/>
    <property type="match status" value="1"/>
</dbReference>
<dbReference type="Proteomes" id="UP001165302">
    <property type="component" value="Unassembled WGS sequence"/>
</dbReference>
<organism evidence="4 5">
    <name type="scientific">Sphingobacterium bovistauri</name>
    <dbReference type="NCBI Taxonomy" id="2781959"/>
    <lineage>
        <taxon>Bacteria</taxon>
        <taxon>Pseudomonadati</taxon>
        <taxon>Bacteroidota</taxon>
        <taxon>Sphingobacteriia</taxon>
        <taxon>Sphingobacteriales</taxon>
        <taxon>Sphingobacteriaceae</taxon>
        <taxon>Sphingobacterium</taxon>
    </lineage>
</organism>